<reference evidence="14" key="1">
    <citation type="journal article" date="2013" name="Nat. Biotechnol.">
        <title>Draft genome sequence of chickpea (Cicer arietinum) provides a resource for trait improvement.</title>
        <authorList>
            <person name="Varshney R.K."/>
            <person name="Song C."/>
            <person name="Saxena R.K."/>
            <person name="Azam S."/>
            <person name="Yu S."/>
            <person name="Sharpe A.G."/>
            <person name="Cannon S."/>
            <person name="Baek J."/>
            <person name="Rosen B.D."/>
            <person name="Tar'an B."/>
            <person name="Millan T."/>
            <person name="Zhang X."/>
            <person name="Ramsay L.D."/>
            <person name="Iwata A."/>
            <person name="Wang Y."/>
            <person name="Nelson W."/>
            <person name="Farmer A.D."/>
            <person name="Gaur P.M."/>
            <person name="Soderlund C."/>
            <person name="Penmetsa R.V."/>
            <person name="Xu C."/>
            <person name="Bharti A.K."/>
            <person name="He W."/>
            <person name="Winter P."/>
            <person name="Zhao S."/>
            <person name="Hane J.K."/>
            <person name="Carrasquilla-Garcia N."/>
            <person name="Condie J.A."/>
            <person name="Upadhyaya H.D."/>
            <person name="Luo M.C."/>
            <person name="Thudi M."/>
            <person name="Gowda C.L."/>
            <person name="Singh N.P."/>
            <person name="Lichtenzveig J."/>
            <person name="Gali K.K."/>
            <person name="Rubio J."/>
            <person name="Nadarajan N."/>
            <person name="Dolezel J."/>
            <person name="Bansal K.C."/>
            <person name="Xu X."/>
            <person name="Edwards D."/>
            <person name="Zhang G."/>
            <person name="Kahl G."/>
            <person name="Gil J."/>
            <person name="Singh K.B."/>
            <person name="Datta S.K."/>
            <person name="Jackson S.A."/>
            <person name="Wang J."/>
            <person name="Cook D.R."/>
        </authorList>
    </citation>
    <scope>NUCLEOTIDE SEQUENCE [LARGE SCALE GENOMIC DNA]</scope>
    <source>
        <strain evidence="14">cv. CDC Frontier</strain>
    </source>
</reference>
<evidence type="ECO:0000256" key="11">
    <source>
        <dbReference type="SAM" id="Coils"/>
    </source>
</evidence>
<dbReference type="PANTHER" id="PTHR31846">
    <property type="entry name" value="CRS1 / YHBY (CRM) DOMAIN-CONTAINING PROTEIN"/>
    <property type="match status" value="1"/>
</dbReference>
<evidence type="ECO:0000256" key="10">
    <source>
        <dbReference type="PROSITE-ProRule" id="PRU00626"/>
    </source>
</evidence>
<keyword evidence="3" id="KW-0934">Plastid</keyword>
<comment type="subcellular location">
    <subcellularLocation>
        <location evidence="1">Plastid</location>
        <location evidence="1">Chloroplast</location>
    </subcellularLocation>
</comment>
<evidence type="ECO:0000313" key="15">
    <source>
        <dbReference type="RefSeq" id="XP_004512867.1"/>
    </source>
</evidence>
<dbReference type="InterPro" id="IPR035920">
    <property type="entry name" value="YhbY-like_sf"/>
</dbReference>
<dbReference type="SMART" id="SM01103">
    <property type="entry name" value="CRS1_YhbY"/>
    <property type="match status" value="3"/>
</dbReference>
<dbReference type="eggNOG" id="KOG1990">
    <property type="taxonomic scope" value="Eukaryota"/>
</dbReference>
<dbReference type="GO" id="GO:1990904">
    <property type="term" value="C:ribonucleoprotein complex"/>
    <property type="evidence" value="ECO:0007669"/>
    <property type="project" value="UniProtKB-KW"/>
</dbReference>
<dbReference type="Pfam" id="PF01985">
    <property type="entry name" value="CRS1_YhbY"/>
    <property type="match status" value="3"/>
</dbReference>
<feature type="region of interest" description="Disordered" evidence="12">
    <location>
        <begin position="381"/>
        <end position="400"/>
    </location>
</feature>
<evidence type="ECO:0000256" key="2">
    <source>
        <dbReference type="ARBA" id="ARBA00022528"/>
    </source>
</evidence>
<feature type="domain" description="CRM" evidence="13">
    <location>
        <begin position="101"/>
        <end position="200"/>
    </location>
</feature>
<dbReference type="RefSeq" id="XP_004512867.1">
    <property type="nucleotide sequence ID" value="XM_004512810.3"/>
</dbReference>
<dbReference type="PROSITE" id="PS51295">
    <property type="entry name" value="CRM"/>
    <property type="match status" value="3"/>
</dbReference>
<keyword evidence="4" id="KW-0507">mRNA processing</keyword>
<keyword evidence="8" id="KW-0508">mRNA splicing</keyword>
<evidence type="ECO:0000256" key="1">
    <source>
        <dbReference type="ARBA" id="ARBA00004229"/>
    </source>
</evidence>
<keyword evidence="7" id="KW-0809">Transit peptide</keyword>
<dbReference type="GO" id="GO:0003729">
    <property type="term" value="F:mRNA binding"/>
    <property type="evidence" value="ECO:0007669"/>
    <property type="project" value="InterPro"/>
</dbReference>
<dbReference type="AlphaFoldDB" id="A0A1S2Z0I8"/>
<evidence type="ECO:0000256" key="3">
    <source>
        <dbReference type="ARBA" id="ARBA00022640"/>
    </source>
</evidence>
<name>A0A1S2Z0I8_CICAR</name>
<sequence length="670" mass="77253">MMVLSSLNSLSFPSKFKFTFGILNRFYFSTKSNFNAIDRVVFRFRNLASLDDDDDDDEPTRTLLPRQFLHREWIRTDEAVFPSEKEVYQQQDKKKNEVIAPCLAEEELKRLRTIGIHLKKEKKVSVPQAGLTRSVLQKIHHQWKNNELVCLKFHQHLLAPNINLAHRIVQHRTGGLVIWRSGSVMWVYRGNNYQGPKIVCQRISKGGPENMTPEEVEFDRMLDDFGPRFVDWWGTGVLPVDADLLPSMLPGYKTPLRLLPARMHPRLTNDEHTNMLKLAKALPCHFALGRNRNLQGLACAILKLWEKSLVAKIAVKRGVQNTNNELMAQELKKLTGGTLLLRNKYYIVIYRGKDFIPASVGTILAERHELKKQMQDVREKVERRSVNATPSEEDRTSALAGSLTESEFYEAQAPCGRDLYTVEHEKMMKEAAKTKNVRLMKKVELKLAVAQADMLKAEKLLAELKVSMVPAGPDNERETITDKERVMFRAVGLKMKAYLQLGTHGIFDGIIENMHLHWKHRELVKLITKEKTLAIVENTARLLDFKSGGILVAIDRLPKGFSLIYYRGKNYRRPISLRPRNHLMKAKALEHSISMQRHEALSQHITELRGEIEEMKKELGLSQDLEPEDRLCVKDPNQIDRISEFTQTGYGRERLMKETNTKKVLHWNDD</sequence>
<organism evidence="14 15">
    <name type="scientific">Cicer arietinum</name>
    <name type="common">Chickpea</name>
    <name type="synonym">Garbanzo</name>
    <dbReference type="NCBI Taxonomy" id="3827"/>
    <lineage>
        <taxon>Eukaryota</taxon>
        <taxon>Viridiplantae</taxon>
        <taxon>Streptophyta</taxon>
        <taxon>Embryophyta</taxon>
        <taxon>Tracheophyta</taxon>
        <taxon>Spermatophyta</taxon>
        <taxon>Magnoliopsida</taxon>
        <taxon>eudicotyledons</taxon>
        <taxon>Gunneridae</taxon>
        <taxon>Pentapetalae</taxon>
        <taxon>rosids</taxon>
        <taxon>fabids</taxon>
        <taxon>Fabales</taxon>
        <taxon>Fabaceae</taxon>
        <taxon>Papilionoideae</taxon>
        <taxon>50 kb inversion clade</taxon>
        <taxon>NPAAA clade</taxon>
        <taxon>Hologalegina</taxon>
        <taxon>IRL clade</taxon>
        <taxon>Cicereae</taxon>
        <taxon>Cicer</taxon>
    </lineage>
</organism>
<dbReference type="GO" id="GO:0009507">
    <property type="term" value="C:chloroplast"/>
    <property type="evidence" value="ECO:0007669"/>
    <property type="project" value="UniProtKB-SubCell"/>
</dbReference>
<keyword evidence="6 10" id="KW-0694">RNA-binding</keyword>
<dbReference type="InterPro" id="IPR045278">
    <property type="entry name" value="CRS1/CFM2/CFM3"/>
</dbReference>
<dbReference type="SUPFAM" id="SSF75471">
    <property type="entry name" value="YhbY-like"/>
    <property type="match status" value="3"/>
</dbReference>
<dbReference type="FunFam" id="3.30.110.60:FF:000002">
    <property type="entry name" value="CRS2-associated factor 1, chloroplastic"/>
    <property type="match status" value="1"/>
</dbReference>
<evidence type="ECO:0000256" key="12">
    <source>
        <dbReference type="SAM" id="MobiDB-lite"/>
    </source>
</evidence>
<keyword evidence="14" id="KW-1185">Reference proteome</keyword>
<keyword evidence="9" id="KW-0687">Ribonucleoprotein</keyword>
<dbReference type="PANTHER" id="PTHR31846:SF17">
    <property type="entry name" value="(CRM) DOMAIN PROTEIN, PUTATIVE-RELATED"/>
    <property type="match status" value="1"/>
</dbReference>
<evidence type="ECO:0000256" key="8">
    <source>
        <dbReference type="ARBA" id="ARBA00023187"/>
    </source>
</evidence>
<keyword evidence="2" id="KW-0150">Chloroplast</keyword>
<evidence type="ECO:0000313" key="14">
    <source>
        <dbReference type="Proteomes" id="UP000087171"/>
    </source>
</evidence>
<dbReference type="KEGG" id="cam:101508832"/>
<feature type="coiled-coil region" evidence="11">
    <location>
        <begin position="440"/>
        <end position="467"/>
    </location>
</feature>
<dbReference type="PaxDb" id="3827-XP_004512867.1"/>
<evidence type="ECO:0000256" key="9">
    <source>
        <dbReference type="ARBA" id="ARBA00023274"/>
    </source>
</evidence>
<dbReference type="InterPro" id="IPR001890">
    <property type="entry name" value="RNA-binding_CRM"/>
</dbReference>
<feature type="coiled-coil region" evidence="11">
    <location>
        <begin position="598"/>
        <end position="625"/>
    </location>
</feature>
<keyword evidence="5" id="KW-0677">Repeat</keyword>
<protein>
    <submittedName>
        <fullName evidence="15">CRM-domain containing factor CFM3, chloroplastic/mitochondrial-like isoform X1</fullName>
    </submittedName>
</protein>
<dbReference type="Proteomes" id="UP000087171">
    <property type="component" value="Chromosome Ca8"/>
</dbReference>
<accession>A0A1S2Z0I8</accession>
<dbReference type="OrthoDB" id="551352at2759"/>
<feature type="domain" description="CRM" evidence="13">
    <location>
        <begin position="265"/>
        <end position="362"/>
    </location>
</feature>
<reference evidence="15" key="2">
    <citation type="submission" date="2025-08" db="UniProtKB">
        <authorList>
            <consortium name="RefSeq"/>
        </authorList>
    </citation>
    <scope>IDENTIFICATION</scope>
    <source>
        <tissue evidence="15">Etiolated seedlings</tissue>
    </source>
</reference>
<keyword evidence="11" id="KW-0175">Coiled coil</keyword>
<evidence type="ECO:0000256" key="7">
    <source>
        <dbReference type="ARBA" id="ARBA00022946"/>
    </source>
</evidence>
<evidence type="ECO:0000256" key="6">
    <source>
        <dbReference type="ARBA" id="ARBA00022884"/>
    </source>
</evidence>
<dbReference type="GO" id="GO:0000373">
    <property type="term" value="P:Group II intron splicing"/>
    <property type="evidence" value="ECO:0007669"/>
    <property type="project" value="UniProtKB-ARBA"/>
</dbReference>
<proteinExistence type="predicted"/>
<evidence type="ECO:0000256" key="4">
    <source>
        <dbReference type="ARBA" id="ARBA00022664"/>
    </source>
</evidence>
<evidence type="ECO:0000259" key="13">
    <source>
        <dbReference type="PROSITE" id="PS51295"/>
    </source>
</evidence>
<dbReference type="GeneID" id="101508832"/>
<gene>
    <name evidence="15" type="primary">LOC101508832</name>
</gene>
<dbReference type="STRING" id="3827.A0A1S2Z0I8"/>
<feature type="domain" description="CRM" evidence="13">
    <location>
        <begin position="478"/>
        <end position="578"/>
    </location>
</feature>
<dbReference type="Gene3D" id="3.30.110.60">
    <property type="entry name" value="YhbY-like"/>
    <property type="match status" value="3"/>
</dbReference>
<evidence type="ECO:0000256" key="5">
    <source>
        <dbReference type="ARBA" id="ARBA00022737"/>
    </source>
</evidence>
<dbReference type="GO" id="GO:0006397">
    <property type="term" value="P:mRNA processing"/>
    <property type="evidence" value="ECO:0007669"/>
    <property type="project" value="UniProtKB-KW"/>
</dbReference>